<organism evidence="2 3">
    <name type="scientific">Eumeta variegata</name>
    <name type="common">Bagworm moth</name>
    <name type="synonym">Eumeta japonica</name>
    <dbReference type="NCBI Taxonomy" id="151549"/>
    <lineage>
        <taxon>Eukaryota</taxon>
        <taxon>Metazoa</taxon>
        <taxon>Ecdysozoa</taxon>
        <taxon>Arthropoda</taxon>
        <taxon>Hexapoda</taxon>
        <taxon>Insecta</taxon>
        <taxon>Pterygota</taxon>
        <taxon>Neoptera</taxon>
        <taxon>Endopterygota</taxon>
        <taxon>Lepidoptera</taxon>
        <taxon>Glossata</taxon>
        <taxon>Ditrysia</taxon>
        <taxon>Tineoidea</taxon>
        <taxon>Psychidae</taxon>
        <taxon>Oiketicinae</taxon>
        <taxon>Eumeta</taxon>
    </lineage>
</organism>
<sequence length="233" mass="25221">MHEKVDVIVPLRSMSRSASEARVVGSVRFVLHLCPPPLDQPSTKDTRSKFRSYSSRAQAESSPSTCASRGRFVFLDIDRPTFVRGYITEVTISPGASPPAGAVPARHRLARVEASRTRFVTYPSSSLLRPRSSCRTVHFSIASLDVIRSIDGLKRRRRPTGLSSHATPVPAAELCKMDELLATSAPSAPMCCSVVDIPPDSAEVSSLHTACRLRIASNGSDVLGQSFAMKRAS</sequence>
<evidence type="ECO:0000313" key="2">
    <source>
        <dbReference type="EMBL" id="GBP74216.1"/>
    </source>
</evidence>
<dbReference type="EMBL" id="BGZK01001199">
    <property type="protein sequence ID" value="GBP74216.1"/>
    <property type="molecule type" value="Genomic_DNA"/>
</dbReference>
<keyword evidence="3" id="KW-1185">Reference proteome</keyword>
<name>A0A4C1YDN5_EUMVA</name>
<comment type="caution">
    <text evidence="2">The sequence shown here is derived from an EMBL/GenBank/DDBJ whole genome shotgun (WGS) entry which is preliminary data.</text>
</comment>
<gene>
    <name evidence="2" type="ORF">EVAR_54569_1</name>
</gene>
<proteinExistence type="predicted"/>
<feature type="compositionally biased region" description="Polar residues" evidence="1">
    <location>
        <begin position="51"/>
        <end position="63"/>
    </location>
</feature>
<dbReference type="Proteomes" id="UP000299102">
    <property type="component" value="Unassembled WGS sequence"/>
</dbReference>
<feature type="region of interest" description="Disordered" evidence="1">
    <location>
        <begin position="38"/>
        <end position="63"/>
    </location>
</feature>
<evidence type="ECO:0000313" key="3">
    <source>
        <dbReference type="Proteomes" id="UP000299102"/>
    </source>
</evidence>
<reference evidence="2 3" key="1">
    <citation type="journal article" date="2019" name="Commun. Biol.">
        <title>The bagworm genome reveals a unique fibroin gene that provides high tensile strength.</title>
        <authorList>
            <person name="Kono N."/>
            <person name="Nakamura H."/>
            <person name="Ohtoshi R."/>
            <person name="Tomita M."/>
            <person name="Numata K."/>
            <person name="Arakawa K."/>
        </authorList>
    </citation>
    <scope>NUCLEOTIDE SEQUENCE [LARGE SCALE GENOMIC DNA]</scope>
</reference>
<dbReference type="AlphaFoldDB" id="A0A4C1YDN5"/>
<protein>
    <submittedName>
        <fullName evidence="2">Uncharacterized protein</fullName>
    </submittedName>
</protein>
<accession>A0A4C1YDN5</accession>
<evidence type="ECO:0000256" key="1">
    <source>
        <dbReference type="SAM" id="MobiDB-lite"/>
    </source>
</evidence>